<dbReference type="PANTHER" id="PTHR43537">
    <property type="entry name" value="TRANSCRIPTIONAL REGULATOR, GNTR FAMILY"/>
    <property type="match status" value="1"/>
</dbReference>
<name>A0A0P1GCI0_9RHOB</name>
<dbReference type="Gene3D" id="1.20.120.530">
    <property type="entry name" value="GntR ligand-binding domain-like"/>
    <property type="match status" value="1"/>
</dbReference>
<keyword evidence="1" id="KW-0805">Transcription regulation</keyword>
<dbReference type="GO" id="GO:0003700">
    <property type="term" value="F:DNA-binding transcription factor activity"/>
    <property type="evidence" value="ECO:0007669"/>
    <property type="project" value="InterPro"/>
</dbReference>
<evidence type="ECO:0000259" key="4">
    <source>
        <dbReference type="PROSITE" id="PS50949"/>
    </source>
</evidence>
<accession>A0A0P1GCI0</accession>
<keyword evidence="3" id="KW-0804">Transcription</keyword>
<dbReference type="PROSITE" id="PS50949">
    <property type="entry name" value="HTH_GNTR"/>
    <property type="match status" value="1"/>
</dbReference>
<dbReference type="InterPro" id="IPR036390">
    <property type="entry name" value="WH_DNA-bd_sf"/>
</dbReference>
<protein>
    <submittedName>
        <fullName evidence="5">Transcriptional regulator NanR</fullName>
    </submittedName>
</protein>
<evidence type="ECO:0000313" key="6">
    <source>
        <dbReference type="Proteomes" id="UP000054935"/>
    </source>
</evidence>
<dbReference type="EMBL" id="CYSE01000003">
    <property type="protein sequence ID" value="CUH79074.1"/>
    <property type="molecule type" value="Genomic_DNA"/>
</dbReference>
<evidence type="ECO:0000256" key="2">
    <source>
        <dbReference type="ARBA" id="ARBA00023125"/>
    </source>
</evidence>
<dbReference type="RefSeq" id="WP_058247779.1">
    <property type="nucleotide sequence ID" value="NZ_CYSE01000003.1"/>
</dbReference>
<dbReference type="InterPro" id="IPR000524">
    <property type="entry name" value="Tscrpt_reg_HTH_GntR"/>
</dbReference>
<evidence type="ECO:0000256" key="1">
    <source>
        <dbReference type="ARBA" id="ARBA00023015"/>
    </source>
</evidence>
<organism evidence="5 6">
    <name type="scientific">Tropicibacter naphthalenivorans</name>
    <dbReference type="NCBI Taxonomy" id="441103"/>
    <lineage>
        <taxon>Bacteria</taxon>
        <taxon>Pseudomonadati</taxon>
        <taxon>Pseudomonadota</taxon>
        <taxon>Alphaproteobacteria</taxon>
        <taxon>Rhodobacterales</taxon>
        <taxon>Roseobacteraceae</taxon>
        <taxon>Tropicibacter</taxon>
    </lineage>
</organism>
<dbReference type="SMART" id="SM00895">
    <property type="entry name" value="FCD"/>
    <property type="match status" value="1"/>
</dbReference>
<dbReference type="PANTHER" id="PTHR43537:SF53">
    <property type="entry name" value="HTH-TYPE TRANSCRIPTIONAL REPRESSOR NANR"/>
    <property type="match status" value="1"/>
</dbReference>
<dbReference type="InterPro" id="IPR036388">
    <property type="entry name" value="WH-like_DNA-bd_sf"/>
</dbReference>
<dbReference type="SUPFAM" id="SSF48008">
    <property type="entry name" value="GntR ligand-binding domain-like"/>
    <property type="match status" value="1"/>
</dbReference>
<dbReference type="Pfam" id="PF00392">
    <property type="entry name" value="GntR"/>
    <property type="match status" value="1"/>
</dbReference>
<reference evidence="5 6" key="1">
    <citation type="submission" date="2015-09" db="EMBL/GenBank/DDBJ databases">
        <authorList>
            <consortium name="Swine Surveillance"/>
        </authorList>
    </citation>
    <scope>NUCLEOTIDE SEQUENCE [LARGE SCALE GENOMIC DNA]</scope>
    <source>
        <strain evidence="5 6">CECT 7648</strain>
    </source>
</reference>
<evidence type="ECO:0000256" key="3">
    <source>
        <dbReference type="ARBA" id="ARBA00023163"/>
    </source>
</evidence>
<dbReference type="SMART" id="SM00345">
    <property type="entry name" value="HTH_GNTR"/>
    <property type="match status" value="1"/>
</dbReference>
<dbReference type="AlphaFoldDB" id="A0A0P1GCI0"/>
<dbReference type="Pfam" id="PF07729">
    <property type="entry name" value="FCD"/>
    <property type="match status" value="1"/>
</dbReference>
<dbReference type="InterPro" id="IPR008920">
    <property type="entry name" value="TF_FadR/GntR_C"/>
</dbReference>
<dbReference type="STRING" id="441103.TRN7648_02313"/>
<feature type="domain" description="HTH gntR-type" evidence="4">
    <location>
        <begin position="4"/>
        <end position="71"/>
    </location>
</feature>
<dbReference type="GO" id="GO:0003677">
    <property type="term" value="F:DNA binding"/>
    <property type="evidence" value="ECO:0007669"/>
    <property type="project" value="UniProtKB-KW"/>
</dbReference>
<proteinExistence type="predicted"/>
<sequence>MLTKDRKAAARADLTARILCNDLAPGAELDETRLAADYALSRTPMRELFQALAGEGLVVLNPNRGARVAPLGVEQLHDFLQMAPLILATAARLAAEARSPDQLAEMRAALDTLAGAADHEATMAGHRFFRLLGEMAGNAYLMPSFNRLVMDHTRLTQGFFAPSSKKEKKQVKRMITQKEAVLAALAAQEPDNAVAEILSLCELSREHITASLSPNPVPIDVA</sequence>
<dbReference type="InterPro" id="IPR011711">
    <property type="entry name" value="GntR_C"/>
</dbReference>
<keyword evidence="2" id="KW-0238">DNA-binding</keyword>
<dbReference type="SUPFAM" id="SSF46785">
    <property type="entry name" value="Winged helix' DNA-binding domain"/>
    <property type="match status" value="1"/>
</dbReference>
<keyword evidence="6" id="KW-1185">Reference proteome</keyword>
<dbReference type="Gene3D" id="1.10.10.10">
    <property type="entry name" value="Winged helix-like DNA-binding domain superfamily/Winged helix DNA-binding domain"/>
    <property type="match status" value="1"/>
</dbReference>
<evidence type="ECO:0000313" key="5">
    <source>
        <dbReference type="EMBL" id="CUH79074.1"/>
    </source>
</evidence>
<dbReference type="Proteomes" id="UP000054935">
    <property type="component" value="Unassembled WGS sequence"/>
</dbReference>
<gene>
    <name evidence="5" type="ORF">TRN7648_02313</name>
</gene>
<dbReference type="OrthoDB" id="8638122at2"/>